<keyword evidence="6" id="KW-1185">Reference proteome</keyword>
<reference evidence="5 6" key="1">
    <citation type="submission" date="2020-03" db="EMBL/GenBank/DDBJ databases">
        <title>Hydrogenophaga sp. nov. isolated from cyanobacterial mat.</title>
        <authorList>
            <person name="Thorat V."/>
            <person name="Kirdat K."/>
            <person name="Tiwarekar B."/>
            <person name="Costa E.D."/>
            <person name="Yadav A."/>
        </authorList>
    </citation>
    <scope>NUCLEOTIDE SEQUENCE [LARGE SCALE GENOMIC DNA]</scope>
    <source>
        <strain evidence="5 6">BA0156</strain>
    </source>
</reference>
<name>A0A6G8IIN5_9BURK</name>
<dbReference type="CDD" id="cd06327">
    <property type="entry name" value="PBP1_SBP-like"/>
    <property type="match status" value="1"/>
</dbReference>
<dbReference type="InterPro" id="IPR028082">
    <property type="entry name" value="Peripla_BP_I"/>
</dbReference>
<evidence type="ECO:0000256" key="1">
    <source>
        <dbReference type="ARBA" id="ARBA00010062"/>
    </source>
</evidence>
<organism evidence="5 6">
    <name type="scientific">Hydrogenophaga crocea</name>
    <dbReference type="NCBI Taxonomy" id="2716225"/>
    <lineage>
        <taxon>Bacteria</taxon>
        <taxon>Pseudomonadati</taxon>
        <taxon>Pseudomonadota</taxon>
        <taxon>Betaproteobacteria</taxon>
        <taxon>Burkholderiales</taxon>
        <taxon>Comamonadaceae</taxon>
        <taxon>Hydrogenophaga</taxon>
    </lineage>
</organism>
<evidence type="ECO:0000259" key="4">
    <source>
        <dbReference type="Pfam" id="PF13458"/>
    </source>
</evidence>
<evidence type="ECO:0000256" key="3">
    <source>
        <dbReference type="SAM" id="SignalP"/>
    </source>
</evidence>
<dbReference type="AlphaFoldDB" id="A0A6G8IIN5"/>
<dbReference type="PANTHER" id="PTHR30483:SF6">
    <property type="entry name" value="PERIPLASMIC BINDING PROTEIN OF ABC TRANSPORTER FOR NATURAL AMINO ACIDS"/>
    <property type="match status" value="1"/>
</dbReference>
<dbReference type="InterPro" id="IPR028081">
    <property type="entry name" value="Leu-bd"/>
</dbReference>
<proteinExistence type="inferred from homology"/>
<gene>
    <name evidence="5" type="ORF">G9Q37_13090</name>
</gene>
<accession>A0A6G8IIN5</accession>
<dbReference type="KEGG" id="hcz:G9Q37_13090"/>
<dbReference type="Gene3D" id="3.40.50.2300">
    <property type="match status" value="2"/>
</dbReference>
<dbReference type="Pfam" id="PF13458">
    <property type="entry name" value="Peripla_BP_6"/>
    <property type="match status" value="1"/>
</dbReference>
<dbReference type="EMBL" id="CP049989">
    <property type="protein sequence ID" value="QIM53011.1"/>
    <property type="molecule type" value="Genomic_DNA"/>
</dbReference>
<feature type="signal peptide" evidence="3">
    <location>
        <begin position="1"/>
        <end position="24"/>
    </location>
</feature>
<feature type="domain" description="Leucine-binding protein" evidence="4">
    <location>
        <begin position="31"/>
        <end position="368"/>
    </location>
</feature>
<evidence type="ECO:0000313" key="5">
    <source>
        <dbReference type="EMBL" id="QIM53011.1"/>
    </source>
</evidence>
<keyword evidence="2 3" id="KW-0732">Signal</keyword>
<comment type="similarity">
    <text evidence="1">Belongs to the leucine-binding protein family.</text>
</comment>
<evidence type="ECO:0000256" key="2">
    <source>
        <dbReference type="ARBA" id="ARBA00022729"/>
    </source>
</evidence>
<dbReference type="PANTHER" id="PTHR30483">
    <property type="entry name" value="LEUCINE-SPECIFIC-BINDING PROTEIN"/>
    <property type="match status" value="1"/>
</dbReference>
<dbReference type="Proteomes" id="UP000503162">
    <property type="component" value="Chromosome"/>
</dbReference>
<dbReference type="RefSeq" id="WP_166227654.1">
    <property type="nucleotide sequence ID" value="NZ_CP049989.1"/>
</dbReference>
<protein>
    <submittedName>
        <fullName evidence="5">ABC transporter substrate-binding protein</fullName>
    </submittedName>
</protein>
<dbReference type="SUPFAM" id="SSF53822">
    <property type="entry name" value="Periplasmic binding protein-like I"/>
    <property type="match status" value="1"/>
</dbReference>
<feature type="chain" id="PRO_5026356705" evidence="3">
    <location>
        <begin position="25"/>
        <end position="404"/>
    </location>
</feature>
<evidence type="ECO:0000313" key="6">
    <source>
        <dbReference type="Proteomes" id="UP000503162"/>
    </source>
</evidence>
<dbReference type="InterPro" id="IPR051010">
    <property type="entry name" value="BCAA_transport"/>
</dbReference>
<sequence length="404" mass="43048">MKLGAKKLLATAAAAMLTAGAAQAQISDGVVKIGVLNDMSGLYADIGGPGSVLAARMAVEDFGADKKGMKVEVVSADHQNKPDVGSTVARTWYDVEKVDAIFDVPTSSVALAINQITKEKGKAFINTGAATSDLTGKQCSPNTVHWLYDTWMLANGTGSAIVKTGGDTWFFLTADYAFGHALERDTEAVVTKNGGKVLGKVRTPFPGSDFSSFLLQAQASRAKIIGLANAGGDTINSIKQAAEFGITKGGQNLAGLLVFITDIHGLGLNTAQGLIFTEAFYWDMNDQTRAWAKRFADRNGGKYPTSDHAGVYASVLHYLKAVEAGKTDDGTKVVAKMKELPTDDPLFGKGVIRADGRKTHPVYLFEVKKPAESKGPWDYYKVRATIPADQAFRPLKDGECSLVK</sequence>